<dbReference type="PROSITE" id="PS00211">
    <property type="entry name" value="ABC_TRANSPORTER_1"/>
    <property type="match status" value="1"/>
</dbReference>
<dbReference type="InterPro" id="IPR003439">
    <property type="entry name" value="ABC_transporter-like_ATP-bd"/>
</dbReference>
<evidence type="ECO:0000313" key="5">
    <source>
        <dbReference type="EMBL" id="MFD2458629.1"/>
    </source>
</evidence>
<dbReference type="Gene3D" id="2.40.50.100">
    <property type="match status" value="1"/>
</dbReference>
<dbReference type="PROSITE" id="PS50893">
    <property type="entry name" value="ABC_TRANSPORTER_2"/>
    <property type="match status" value="1"/>
</dbReference>
<dbReference type="RefSeq" id="WP_345387661.1">
    <property type="nucleotide sequence ID" value="NZ_BAABHG010000002.1"/>
</dbReference>
<gene>
    <name evidence="5" type="ORF">ACFSYJ_08460</name>
</gene>
<keyword evidence="6" id="KW-1185">Reference proteome</keyword>
<keyword evidence="2" id="KW-0547">Nucleotide-binding</keyword>
<proteinExistence type="predicted"/>
<evidence type="ECO:0000259" key="4">
    <source>
        <dbReference type="PROSITE" id="PS50893"/>
    </source>
</evidence>
<keyword evidence="1" id="KW-0813">Transport</keyword>
<dbReference type="Proteomes" id="UP001597419">
    <property type="component" value="Unassembled WGS sequence"/>
</dbReference>
<dbReference type="EMBL" id="JBHUKU010000004">
    <property type="protein sequence ID" value="MFD2458629.1"/>
    <property type="molecule type" value="Genomic_DNA"/>
</dbReference>
<dbReference type="SMART" id="SM00382">
    <property type="entry name" value="AAA"/>
    <property type="match status" value="1"/>
</dbReference>
<sequence>MTPAVEFRGIEVRFGRTRALAPLDLTVARGETLAMLGPSGSGKSTALKALAGFVRPSAGRVLLDGRDVTDLPPHRRGLGVVVQSYALFPHMRVDGNVAFGLRAHGVSKSDTTRRVGEVLDLVGMGQYARRYPRELSGGQQQRVALARALAIRPRVLLLDEPLSALDAALREDMVAELLRLRAELPDTTLVYVTHDQGEALALADRIALMRDSRLVETGPCEQLYRRPATEFAASFLGAANLIPVELIRAEGDRLVTVRLGGRELAAEPTGAIADGQAVALGVRPHRVEVRAAGSPDALPALVRGVRWRGSGYRVDLELRHDGSEIRAEVSGVDGLPGVGEPVGVSIPDGCPLVGIGAGT</sequence>
<dbReference type="InterPro" id="IPR027417">
    <property type="entry name" value="P-loop_NTPase"/>
</dbReference>
<name>A0ABW5GGW9_9PSEU</name>
<dbReference type="GO" id="GO:0005524">
    <property type="term" value="F:ATP binding"/>
    <property type="evidence" value="ECO:0007669"/>
    <property type="project" value="UniProtKB-KW"/>
</dbReference>
<accession>A0ABW5GGW9</accession>
<dbReference type="InterPro" id="IPR017871">
    <property type="entry name" value="ABC_transporter-like_CS"/>
</dbReference>
<reference evidence="6" key="1">
    <citation type="journal article" date="2019" name="Int. J. Syst. Evol. Microbiol.">
        <title>The Global Catalogue of Microorganisms (GCM) 10K type strain sequencing project: providing services to taxonomists for standard genome sequencing and annotation.</title>
        <authorList>
            <consortium name="The Broad Institute Genomics Platform"/>
            <consortium name="The Broad Institute Genome Sequencing Center for Infectious Disease"/>
            <person name="Wu L."/>
            <person name="Ma J."/>
        </authorList>
    </citation>
    <scope>NUCLEOTIDE SEQUENCE [LARGE SCALE GENOMIC DNA]</scope>
    <source>
        <strain evidence="6">CGMCC 4.7643</strain>
    </source>
</reference>
<dbReference type="InterPro" id="IPR050093">
    <property type="entry name" value="ABC_SmlMolc_Importer"/>
</dbReference>
<dbReference type="PANTHER" id="PTHR42781">
    <property type="entry name" value="SPERMIDINE/PUTRESCINE IMPORT ATP-BINDING PROTEIN POTA"/>
    <property type="match status" value="1"/>
</dbReference>
<dbReference type="InterPro" id="IPR008995">
    <property type="entry name" value="Mo/tungstate-bd_C_term_dom"/>
</dbReference>
<evidence type="ECO:0000256" key="3">
    <source>
        <dbReference type="ARBA" id="ARBA00022840"/>
    </source>
</evidence>
<evidence type="ECO:0000313" key="6">
    <source>
        <dbReference type="Proteomes" id="UP001597419"/>
    </source>
</evidence>
<comment type="caution">
    <text evidence="5">The sequence shown here is derived from an EMBL/GenBank/DDBJ whole genome shotgun (WGS) entry which is preliminary data.</text>
</comment>
<evidence type="ECO:0000256" key="2">
    <source>
        <dbReference type="ARBA" id="ARBA00022741"/>
    </source>
</evidence>
<dbReference type="InterPro" id="IPR003593">
    <property type="entry name" value="AAA+_ATPase"/>
</dbReference>
<evidence type="ECO:0000256" key="1">
    <source>
        <dbReference type="ARBA" id="ARBA00022448"/>
    </source>
</evidence>
<dbReference type="SUPFAM" id="SSF50331">
    <property type="entry name" value="MOP-like"/>
    <property type="match status" value="1"/>
</dbReference>
<keyword evidence="3 5" id="KW-0067">ATP-binding</keyword>
<dbReference type="PANTHER" id="PTHR42781:SF4">
    <property type="entry name" value="SPERMIDINE_PUTRESCINE IMPORT ATP-BINDING PROTEIN POTA"/>
    <property type="match status" value="1"/>
</dbReference>
<protein>
    <submittedName>
        <fullName evidence="5">ABC transporter ATP-binding protein</fullName>
    </submittedName>
</protein>
<feature type="domain" description="ABC transporter" evidence="4">
    <location>
        <begin position="5"/>
        <end position="236"/>
    </location>
</feature>
<dbReference type="Pfam" id="PF00005">
    <property type="entry name" value="ABC_tran"/>
    <property type="match status" value="1"/>
</dbReference>
<organism evidence="5 6">
    <name type="scientific">Amycolatopsis samaneae</name>
    <dbReference type="NCBI Taxonomy" id="664691"/>
    <lineage>
        <taxon>Bacteria</taxon>
        <taxon>Bacillati</taxon>
        <taxon>Actinomycetota</taxon>
        <taxon>Actinomycetes</taxon>
        <taxon>Pseudonocardiales</taxon>
        <taxon>Pseudonocardiaceae</taxon>
        <taxon>Amycolatopsis</taxon>
    </lineage>
</organism>
<dbReference type="Gene3D" id="3.40.50.300">
    <property type="entry name" value="P-loop containing nucleotide triphosphate hydrolases"/>
    <property type="match status" value="1"/>
</dbReference>
<dbReference type="SUPFAM" id="SSF52540">
    <property type="entry name" value="P-loop containing nucleoside triphosphate hydrolases"/>
    <property type="match status" value="1"/>
</dbReference>